<dbReference type="EMBL" id="FWXO01000001">
    <property type="protein sequence ID" value="SMC41579.1"/>
    <property type="molecule type" value="Genomic_DNA"/>
</dbReference>
<proteinExistence type="predicted"/>
<keyword evidence="1" id="KW-1133">Transmembrane helix</keyword>
<keyword evidence="3" id="KW-1185">Reference proteome</keyword>
<evidence type="ECO:0000313" key="2">
    <source>
        <dbReference type="EMBL" id="SMC41579.1"/>
    </source>
</evidence>
<evidence type="ECO:0000256" key="1">
    <source>
        <dbReference type="SAM" id="Phobius"/>
    </source>
</evidence>
<dbReference type="STRING" id="504486.SAMN05660703_1001"/>
<organism evidence="2 3">
    <name type="scientific">Cellulophaga tyrosinoxydans</name>
    <dbReference type="NCBI Taxonomy" id="504486"/>
    <lineage>
        <taxon>Bacteria</taxon>
        <taxon>Pseudomonadati</taxon>
        <taxon>Bacteroidota</taxon>
        <taxon>Flavobacteriia</taxon>
        <taxon>Flavobacteriales</taxon>
        <taxon>Flavobacteriaceae</taxon>
        <taxon>Cellulophaga</taxon>
    </lineage>
</organism>
<keyword evidence="1" id="KW-0812">Transmembrane</keyword>
<feature type="transmembrane region" description="Helical" evidence="1">
    <location>
        <begin position="86"/>
        <end position="105"/>
    </location>
</feature>
<gene>
    <name evidence="2" type="ORF">SAMN05660703_1001</name>
</gene>
<accession>A0A1W1YZF9</accession>
<dbReference type="InterPro" id="IPR046617">
    <property type="entry name" value="DUF6730"/>
</dbReference>
<protein>
    <submittedName>
        <fullName evidence="2">Uncharacterized protein</fullName>
    </submittedName>
</protein>
<dbReference type="RefSeq" id="WP_084060282.1">
    <property type="nucleotide sequence ID" value="NZ_FWXO01000001.1"/>
</dbReference>
<keyword evidence="1" id="KW-0472">Membrane</keyword>
<dbReference type="Pfam" id="PF20503">
    <property type="entry name" value="DUF6730"/>
    <property type="match status" value="1"/>
</dbReference>
<evidence type="ECO:0000313" key="3">
    <source>
        <dbReference type="Proteomes" id="UP000192360"/>
    </source>
</evidence>
<dbReference type="OrthoDB" id="1449890at2"/>
<dbReference type="Proteomes" id="UP000192360">
    <property type="component" value="Unassembled WGS sequence"/>
</dbReference>
<reference evidence="2 3" key="1">
    <citation type="submission" date="2017-04" db="EMBL/GenBank/DDBJ databases">
        <authorList>
            <person name="Afonso C.L."/>
            <person name="Miller P.J."/>
            <person name="Scott M.A."/>
            <person name="Spackman E."/>
            <person name="Goraichik I."/>
            <person name="Dimitrov K.M."/>
            <person name="Suarez D.L."/>
            <person name="Swayne D.E."/>
        </authorList>
    </citation>
    <scope>NUCLEOTIDE SEQUENCE [LARGE SCALE GENOMIC DNA]</scope>
    <source>
        <strain evidence="2 3">DSM 21164</strain>
    </source>
</reference>
<sequence>MGYKKLDEVMELLSDELDGFNKSIIRLEKLTQNVDNINIKADTSGIEHMLREHLRIEKEKSQKLQEAFQKMEKELSKSQVIPKIQLWIQYSIYLISLIIIGYLILNQAYL</sequence>
<dbReference type="AlphaFoldDB" id="A0A1W1YZF9"/>
<name>A0A1W1YZF9_9FLAO</name>